<name>A0A6A6ELV4_9PEZI</name>
<reference evidence="8" key="1">
    <citation type="journal article" date="2020" name="Stud. Mycol.">
        <title>101 Dothideomycetes genomes: a test case for predicting lifestyles and emergence of pathogens.</title>
        <authorList>
            <person name="Haridas S."/>
            <person name="Albert R."/>
            <person name="Binder M."/>
            <person name="Bloem J."/>
            <person name="Labutti K."/>
            <person name="Salamov A."/>
            <person name="Andreopoulos B."/>
            <person name="Baker S."/>
            <person name="Barry K."/>
            <person name="Bills G."/>
            <person name="Bluhm B."/>
            <person name="Cannon C."/>
            <person name="Castanera R."/>
            <person name="Culley D."/>
            <person name="Daum C."/>
            <person name="Ezra D."/>
            <person name="Gonzalez J."/>
            <person name="Henrissat B."/>
            <person name="Kuo A."/>
            <person name="Liang C."/>
            <person name="Lipzen A."/>
            <person name="Lutzoni F."/>
            <person name="Magnuson J."/>
            <person name="Mondo S."/>
            <person name="Nolan M."/>
            <person name="Ohm R."/>
            <person name="Pangilinan J."/>
            <person name="Park H.-J."/>
            <person name="Ramirez L."/>
            <person name="Alfaro M."/>
            <person name="Sun H."/>
            <person name="Tritt A."/>
            <person name="Yoshinaga Y."/>
            <person name="Zwiers L.-H."/>
            <person name="Turgeon B."/>
            <person name="Goodwin S."/>
            <person name="Spatafora J."/>
            <person name="Crous P."/>
            <person name="Grigoriev I."/>
        </authorList>
    </citation>
    <scope>NUCLEOTIDE SEQUENCE</scope>
    <source>
        <strain evidence="8">CBS 207.26</strain>
    </source>
</reference>
<evidence type="ECO:0000259" key="7">
    <source>
        <dbReference type="PROSITE" id="PS50600"/>
    </source>
</evidence>
<dbReference type="Gene3D" id="3.40.395.10">
    <property type="entry name" value="Adenoviral Proteinase, Chain A"/>
    <property type="match status" value="1"/>
</dbReference>
<dbReference type="SUPFAM" id="SSF54001">
    <property type="entry name" value="Cysteine proteinases"/>
    <property type="match status" value="1"/>
</dbReference>
<feature type="compositionally biased region" description="Polar residues" evidence="6">
    <location>
        <begin position="124"/>
        <end position="138"/>
    </location>
</feature>
<protein>
    <submittedName>
        <fullName evidence="8">Cysteine proteinase</fullName>
    </submittedName>
</protein>
<dbReference type="PANTHER" id="PTHR46896:SF3">
    <property type="entry name" value="FI06413P-RELATED"/>
    <property type="match status" value="1"/>
</dbReference>
<feature type="compositionally biased region" description="Basic and acidic residues" evidence="6">
    <location>
        <begin position="504"/>
        <end position="516"/>
    </location>
</feature>
<feature type="compositionally biased region" description="Acidic residues" evidence="6">
    <location>
        <begin position="1305"/>
        <end position="1316"/>
    </location>
</feature>
<keyword evidence="9" id="KW-1185">Reference proteome</keyword>
<evidence type="ECO:0000313" key="8">
    <source>
        <dbReference type="EMBL" id="KAF2191699.1"/>
    </source>
</evidence>
<feature type="region of interest" description="Disordered" evidence="6">
    <location>
        <begin position="688"/>
        <end position="712"/>
    </location>
</feature>
<evidence type="ECO:0000256" key="5">
    <source>
        <dbReference type="ARBA" id="ARBA00022801"/>
    </source>
</evidence>
<dbReference type="InterPro" id="IPR003653">
    <property type="entry name" value="Peptidase_C48_C"/>
</dbReference>
<dbReference type="Pfam" id="PF02902">
    <property type="entry name" value="Peptidase_C48"/>
    <property type="match status" value="2"/>
</dbReference>
<feature type="compositionally biased region" description="Polar residues" evidence="6">
    <location>
        <begin position="1114"/>
        <end position="1123"/>
    </location>
</feature>
<feature type="domain" description="Ubiquitin-like protease family profile" evidence="7">
    <location>
        <begin position="575"/>
        <end position="910"/>
    </location>
</feature>
<dbReference type="EMBL" id="ML994616">
    <property type="protein sequence ID" value="KAF2191699.1"/>
    <property type="molecule type" value="Genomic_DNA"/>
</dbReference>
<sequence>MNTLDGGSSFHSQSRRPTTQYGKSGRQNHIAQLGFPFDQQDNRSFGRIKSQSPPRRSAVKRRKVDAYASYCPTYQPVINLDDDESVEMQHPTRRHEAVRTPLNAPPASSRSQHSYESGRKHKQSSATSSGFHEINSVTDSHRKRTRKGNEVLADTPRMSEAAASSGHQYSRRGSLISSPIPIDDDEPTPHQQTPRRSLVDSFKSGDKLHPSDLDDLQVEVPHTSNYFAPKTNSSSRVNSSIVPRQGMRDGESPKETTSPPLRNMFKRSAREQIEDGSEDELQMTAGPPVARKAAARSNSPPKPAQQANMAARRQTNRNSPSGWPLRYAGSYELKAHGPDLSLKHDPEPKVFQICRWNSAGDLFQVLARIECKQYQTCSHDDEGRIRILGSRVADLGGDRRYFDIQFLHAVDAKVFLEQYMCLEVKDMRIKTSSQMELAFSNGLPRNSKTAISAAIDDPEIALLQARTQNGIESRDRRQPRKALLVSQLETDSQDAHPSSQPRTAKKEKGAILDAKDTVAPSTRMRPKRTSQRTHGNADESGEASVVEQPQKFSVVHGLGEPWKNPVNYTIGRRRATVEFQDLFRLDEGEFLNDSLIDFYMLYLFEHANVPANKVYLFNTHFYTSLTRPVKGQRGVINYDGVSRWTSRDDLFAYDYILVPINEDAHWYLAIICNVPNINRKMLLDDVVKGSPGPESQPETRAKSQPELKTEPQFEAKVERCVDAIANRDATDAGNSLPVQSFEPVDAASTTNQEDPNLFEDEQDRMRLVGESGVVKKTDEDEQAALGESKLGVEETVRMEKLSINDDLPVGILGSSYSSSPPTVRKKSKRKSGPPLKKLDPDEPVILILDSLGGTHPKAVRHLKDYIKEEGKAKRQMDATITQNAFNVREIPMQDNFVDCGVFVLGYMQKFFANPREFVTRILTREMGVGTDWPDMEAPQMRNEMRTILRALADRQEQERKLAKPEKKARKAPPAPLKKDQPAASPKPKLQSPIKLEPSNSSFDNKPRAVTLSDSPLVLGRSPMVVVHKNTPSPPEKSPERQQVPIFEDPYAEVLDQKLDAPGFAPKPRSPKRRKVEHEATDTRPSCRSREAKETSPRTSKTSPRTSRISPRLSKSSPHSTRNSLHSKKMSPVSARPSLRSGPGTPADPIELDDSPQPFAGQEAKTIHPQPPLEETKKPPSEQPVKEMKKLRSQPSIEELKKPRSPSVDMLKKSRSPGAGVTKSRRPSVRKSISPSTKRNARKESLQIFPENDLIAQLGHAAADLGRTSEAQPSPKRAPEVGKYPTECDVSEFEGFSDSQVAPESPMEEGETQSQEE</sequence>
<evidence type="ECO:0000256" key="1">
    <source>
        <dbReference type="ARBA" id="ARBA00005234"/>
    </source>
</evidence>
<dbReference type="GO" id="GO:0016926">
    <property type="term" value="P:protein desumoylation"/>
    <property type="evidence" value="ECO:0007669"/>
    <property type="project" value="TreeGrafter"/>
</dbReference>
<dbReference type="GO" id="GO:0005634">
    <property type="term" value="C:nucleus"/>
    <property type="evidence" value="ECO:0007669"/>
    <property type="project" value="TreeGrafter"/>
</dbReference>
<feature type="region of interest" description="Disordered" evidence="6">
    <location>
        <begin position="812"/>
        <end position="839"/>
    </location>
</feature>
<accession>A0A6A6ELV4</accession>
<evidence type="ECO:0000256" key="4">
    <source>
        <dbReference type="ARBA" id="ARBA00022786"/>
    </source>
</evidence>
<keyword evidence="4" id="KW-0833">Ubl conjugation pathway</keyword>
<dbReference type="GO" id="GO:0005737">
    <property type="term" value="C:cytoplasm"/>
    <property type="evidence" value="ECO:0007669"/>
    <property type="project" value="TreeGrafter"/>
</dbReference>
<gene>
    <name evidence="8" type="ORF">K469DRAFT_718725</name>
</gene>
<proteinExistence type="inferred from homology"/>
<feature type="compositionally biased region" description="Basic and acidic residues" evidence="6">
    <location>
        <begin position="697"/>
        <end position="712"/>
    </location>
</feature>
<feature type="region of interest" description="Disordered" evidence="6">
    <location>
        <begin position="78"/>
        <end position="213"/>
    </location>
</feature>
<feature type="compositionally biased region" description="Low complexity" evidence="6">
    <location>
        <begin position="1096"/>
        <end position="1113"/>
    </location>
</feature>
<feature type="region of interest" description="Disordered" evidence="6">
    <location>
        <begin position="1"/>
        <end position="66"/>
    </location>
</feature>
<dbReference type="GO" id="GO:0070139">
    <property type="term" value="F:SUMO-specific endopeptidase activity"/>
    <property type="evidence" value="ECO:0007669"/>
    <property type="project" value="TreeGrafter"/>
</dbReference>
<feature type="compositionally biased region" description="Polar residues" evidence="6">
    <location>
        <begin position="1"/>
        <end position="30"/>
    </location>
</feature>
<feature type="compositionally biased region" description="Basic and acidic residues" evidence="6">
    <location>
        <begin position="203"/>
        <end position="212"/>
    </location>
</feature>
<keyword evidence="5" id="KW-0378">Hydrolase</keyword>
<comment type="similarity">
    <text evidence="1">Belongs to the peptidase C48 family.</text>
</comment>
<evidence type="ECO:0000313" key="9">
    <source>
        <dbReference type="Proteomes" id="UP000800200"/>
    </source>
</evidence>
<organism evidence="8 9">
    <name type="scientific">Zopfia rhizophila CBS 207.26</name>
    <dbReference type="NCBI Taxonomy" id="1314779"/>
    <lineage>
        <taxon>Eukaryota</taxon>
        <taxon>Fungi</taxon>
        <taxon>Dikarya</taxon>
        <taxon>Ascomycota</taxon>
        <taxon>Pezizomycotina</taxon>
        <taxon>Dothideomycetes</taxon>
        <taxon>Dothideomycetes incertae sedis</taxon>
        <taxon>Zopfiaceae</taxon>
        <taxon>Zopfia</taxon>
    </lineage>
</organism>
<evidence type="ECO:0000256" key="6">
    <source>
        <dbReference type="SAM" id="MobiDB-lite"/>
    </source>
</evidence>
<feature type="region of interest" description="Disordered" evidence="6">
    <location>
        <begin position="486"/>
        <end position="546"/>
    </location>
</feature>
<feature type="compositionally biased region" description="Basic and acidic residues" evidence="6">
    <location>
        <begin position="1173"/>
        <end position="1189"/>
    </location>
</feature>
<keyword evidence="2" id="KW-0597">Phosphoprotein</keyword>
<dbReference type="PROSITE" id="PS50600">
    <property type="entry name" value="ULP_PROTEASE"/>
    <property type="match status" value="1"/>
</dbReference>
<feature type="compositionally biased region" description="Polar residues" evidence="6">
    <location>
        <begin position="487"/>
        <end position="502"/>
    </location>
</feature>
<feature type="compositionally biased region" description="Basic and acidic residues" evidence="6">
    <location>
        <begin position="954"/>
        <end position="965"/>
    </location>
</feature>
<evidence type="ECO:0000256" key="2">
    <source>
        <dbReference type="ARBA" id="ARBA00022553"/>
    </source>
</evidence>
<keyword evidence="3" id="KW-0645">Protease</keyword>
<evidence type="ECO:0000256" key="3">
    <source>
        <dbReference type="ARBA" id="ARBA00022670"/>
    </source>
</evidence>
<dbReference type="Proteomes" id="UP000800200">
    <property type="component" value="Unassembled WGS sequence"/>
</dbReference>
<feature type="compositionally biased region" description="Polar residues" evidence="6">
    <location>
        <begin position="106"/>
        <end position="115"/>
    </location>
</feature>
<feature type="region of interest" description="Disordered" evidence="6">
    <location>
        <begin position="225"/>
        <end position="323"/>
    </location>
</feature>
<dbReference type="InterPro" id="IPR038765">
    <property type="entry name" value="Papain-like_cys_pep_sf"/>
</dbReference>
<feature type="region of interest" description="Disordered" evidence="6">
    <location>
        <begin position="954"/>
        <end position="1316"/>
    </location>
</feature>
<dbReference type="InterPro" id="IPR051947">
    <property type="entry name" value="Sentrin-specific_protease"/>
</dbReference>
<dbReference type="PANTHER" id="PTHR46896">
    <property type="entry name" value="SENTRIN-SPECIFIC PROTEASE"/>
    <property type="match status" value="1"/>
</dbReference>
<feature type="compositionally biased region" description="Polar residues" evidence="6">
    <location>
        <begin position="225"/>
        <end position="242"/>
    </location>
</feature>
<dbReference type="GO" id="GO:0006508">
    <property type="term" value="P:proteolysis"/>
    <property type="evidence" value="ECO:0007669"/>
    <property type="project" value="UniProtKB-KW"/>
</dbReference>
<dbReference type="OrthoDB" id="442460at2759"/>